<organism evidence="8">
    <name type="scientific">marine sediment metagenome</name>
    <dbReference type="NCBI Taxonomy" id="412755"/>
    <lineage>
        <taxon>unclassified sequences</taxon>
        <taxon>metagenomes</taxon>
        <taxon>ecological metagenomes</taxon>
    </lineage>
</organism>
<dbReference type="GO" id="GO:0046872">
    <property type="term" value="F:metal ion binding"/>
    <property type="evidence" value="ECO:0007669"/>
    <property type="project" value="UniProtKB-KW"/>
</dbReference>
<keyword evidence="5" id="KW-0472">Membrane</keyword>
<keyword evidence="3" id="KW-0479">Metal-binding</keyword>
<dbReference type="AlphaFoldDB" id="A0A0F9N207"/>
<reference evidence="8" key="1">
    <citation type="journal article" date="2015" name="Nature">
        <title>Complex archaea that bridge the gap between prokaryotes and eukaryotes.</title>
        <authorList>
            <person name="Spang A."/>
            <person name="Saw J.H."/>
            <person name="Jorgensen S.L."/>
            <person name="Zaremba-Niedzwiedzka K."/>
            <person name="Martijn J."/>
            <person name="Lind A.E."/>
            <person name="van Eijk R."/>
            <person name="Schleper C."/>
            <person name="Guy L."/>
            <person name="Ettema T.J."/>
        </authorList>
    </citation>
    <scope>NUCLEOTIDE SEQUENCE</scope>
</reference>
<dbReference type="SUPFAM" id="SSF56300">
    <property type="entry name" value="Metallo-dependent phosphatases"/>
    <property type="match status" value="1"/>
</dbReference>
<feature type="domain" description="Calcineurin-like phosphoesterase" evidence="7">
    <location>
        <begin position="10"/>
        <end position="302"/>
    </location>
</feature>
<evidence type="ECO:0000256" key="3">
    <source>
        <dbReference type="ARBA" id="ARBA00022723"/>
    </source>
</evidence>
<dbReference type="GO" id="GO:0008758">
    <property type="term" value="F:UDP-2,3-diacylglucosamine hydrolase activity"/>
    <property type="evidence" value="ECO:0007669"/>
    <property type="project" value="TreeGrafter"/>
</dbReference>
<protein>
    <recommendedName>
        <fullName evidence="7">Calcineurin-like phosphoesterase domain-containing protein</fullName>
    </recommendedName>
</protein>
<evidence type="ECO:0000256" key="5">
    <source>
        <dbReference type="ARBA" id="ARBA00023136"/>
    </source>
</evidence>
<dbReference type="GO" id="GO:0016020">
    <property type="term" value="C:membrane"/>
    <property type="evidence" value="ECO:0007669"/>
    <property type="project" value="GOC"/>
</dbReference>
<dbReference type="Pfam" id="PF00149">
    <property type="entry name" value="Metallophos"/>
    <property type="match status" value="1"/>
</dbReference>
<keyword evidence="1" id="KW-1003">Cell membrane</keyword>
<keyword evidence="2" id="KW-0997">Cell inner membrane</keyword>
<dbReference type="GO" id="GO:0009245">
    <property type="term" value="P:lipid A biosynthetic process"/>
    <property type="evidence" value="ECO:0007669"/>
    <property type="project" value="TreeGrafter"/>
</dbReference>
<dbReference type="PANTHER" id="PTHR34990:SF1">
    <property type="entry name" value="UDP-2,3-DIACYLGLUCOSAMINE HYDROLASE"/>
    <property type="match status" value="1"/>
</dbReference>
<evidence type="ECO:0000313" key="8">
    <source>
        <dbReference type="EMBL" id="KKN13570.1"/>
    </source>
</evidence>
<accession>A0A0F9N207</accession>
<dbReference type="InterPro" id="IPR043461">
    <property type="entry name" value="LpxH-like"/>
</dbReference>
<dbReference type="Gene3D" id="3.60.21.10">
    <property type="match status" value="1"/>
</dbReference>
<sequence length="343" mass="40519">MTSFNRKSLVIVASDIHLGNFYCRRKKFEDFLVNLLQNIERGNLQQLKAFIILGDTFDLIMSTFWNLCNNPEFKRSYNLLSTINNQGVNIIFILGNHEILTTGSYNRVFKLRKRKFMYNMRNSGFNYDLLNDLTLCQYAVIGRNEGNKLVLMLYDSAKKIRYDSNSRLTNTDRQLVLTPNNDFNGKSYLMTHGYQFEDWDTHHFVTAPWWSIFMGLSEDSKKGLNKFWYEWNSDREDFNYDAFYRYLDSEGIRKTHIKGGHIKNFLQHEVYEKNKRFYKNIPNFLKTKRLKGITNIVFGHIHDALQVKDGSITMTTNGCWIGNKQSYFTEILTNGDYILKEIL</sequence>
<keyword evidence="6" id="KW-0464">Manganese</keyword>
<dbReference type="EMBL" id="LAZR01003909">
    <property type="protein sequence ID" value="KKN13570.1"/>
    <property type="molecule type" value="Genomic_DNA"/>
</dbReference>
<evidence type="ECO:0000256" key="1">
    <source>
        <dbReference type="ARBA" id="ARBA00022475"/>
    </source>
</evidence>
<gene>
    <name evidence="8" type="ORF">LCGC14_1005030</name>
</gene>
<evidence type="ECO:0000256" key="2">
    <source>
        <dbReference type="ARBA" id="ARBA00022519"/>
    </source>
</evidence>
<evidence type="ECO:0000256" key="6">
    <source>
        <dbReference type="ARBA" id="ARBA00023211"/>
    </source>
</evidence>
<keyword evidence="4" id="KW-0378">Hydrolase</keyword>
<dbReference type="InterPro" id="IPR004843">
    <property type="entry name" value="Calcineurin-like_PHP"/>
</dbReference>
<proteinExistence type="predicted"/>
<evidence type="ECO:0000256" key="4">
    <source>
        <dbReference type="ARBA" id="ARBA00022801"/>
    </source>
</evidence>
<evidence type="ECO:0000259" key="7">
    <source>
        <dbReference type="Pfam" id="PF00149"/>
    </source>
</evidence>
<name>A0A0F9N207_9ZZZZ</name>
<dbReference type="PANTHER" id="PTHR34990">
    <property type="entry name" value="UDP-2,3-DIACYLGLUCOSAMINE HYDROLASE-RELATED"/>
    <property type="match status" value="1"/>
</dbReference>
<dbReference type="InterPro" id="IPR029052">
    <property type="entry name" value="Metallo-depent_PP-like"/>
</dbReference>
<comment type="caution">
    <text evidence="8">The sequence shown here is derived from an EMBL/GenBank/DDBJ whole genome shotgun (WGS) entry which is preliminary data.</text>
</comment>